<dbReference type="AlphaFoldDB" id="A0AA36GPA6"/>
<organism evidence="2 3">
    <name type="scientific">Cylicocyclus nassatus</name>
    <name type="common">Nematode worm</name>
    <dbReference type="NCBI Taxonomy" id="53992"/>
    <lineage>
        <taxon>Eukaryota</taxon>
        <taxon>Metazoa</taxon>
        <taxon>Ecdysozoa</taxon>
        <taxon>Nematoda</taxon>
        <taxon>Chromadorea</taxon>
        <taxon>Rhabditida</taxon>
        <taxon>Rhabditina</taxon>
        <taxon>Rhabditomorpha</taxon>
        <taxon>Strongyloidea</taxon>
        <taxon>Strongylidae</taxon>
        <taxon>Cylicocyclus</taxon>
    </lineage>
</organism>
<sequence>MNLLLVGFLLFSIFMASDAKASPRASPPCDQLQCEKECESKGDPIVGGKCQRVRTGEIRCMCHN</sequence>
<comment type="caution">
    <text evidence="2">The sequence shown here is derived from an EMBL/GenBank/DDBJ whole genome shotgun (WGS) entry which is preliminary data.</text>
</comment>
<evidence type="ECO:0000313" key="2">
    <source>
        <dbReference type="EMBL" id="CAJ0595691.1"/>
    </source>
</evidence>
<proteinExistence type="predicted"/>
<gene>
    <name evidence="2" type="ORF">CYNAS_LOCUS7674</name>
</gene>
<feature type="chain" id="PRO_5041417654" evidence="1">
    <location>
        <begin position="20"/>
        <end position="64"/>
    </location>
</feature>
<evidence type="ECO:0000313" key="3">
    <source>
        <dbReference type="Proteomes" id="UP001176961"/>
    </source>
</evidence>
<dbReference type="EMBL" id="CATQJL010000112">
    <property type="protein sequence ID" value="CAJ0595691.1"/>
    <property type="molecule type" value="Genomic_DNA"/>
</dbReference>
<dbReference type="Proteomes" id="UP001176961">
    <property type="component" value="Unassembled WGS sequence"/>
</dbReference>
<protein>
    <submittedName>
        <fullName evidence="2">Uncharacterized protein</fullName>
    </submittedName>
</protein>
<feature type="signal peptide" evidence="1">
    <location>
        <begin position="1"/>
        <end position="19"/>
    </location>
</feature>
<evidence type="ECO:0000256" key="1">
    <source>
        <dbReference type="SAM" id="SignalP"/>
    </source>
</evidence>
<keyword evidence="1" id="KW-0732">Signal</keyword>
<name>A0AA36GPA6_CYLNA</name>
<accession>A0AA36GPA6</accession>
<reference evidence="2" key="1">
    <citation type="submission" date="2023-07" db="EMBL/GenBank/DDBJ databases">
        <authorList>
            <consortium name="CYATHOMIX"/>
        </authorList>
    </citation>
    <scope>NUCLEOTIDE SEQUENCE</scope>
    <source>
        <strain evidence="2">N/A</strain>
    </source>
</reference>
<keyword evidence="3" id="KW-1185">Reference proteome</keyword>